<dbReference type="SUPFAM" id="SSF143011">
    <property type="entry name" value="RelE-like"/>
    <property type="match status" value="1"/>
</dbReference>
<dbReference type="NCBIfam" id="TIGR02385">
    <property type="entry name" value="RelE_StbE"/>
    <property type="match status" value="1"/>
</dbReference>
<keyword evidence="1" id="KW-1277">Toxin-antitoxin system</keyword>
<dbReference type="Pfam" id="PF15738">
    <property type="entry name" value="YafQ_toxin"/>
    <property type="match status" value="1"/>
</dbReference>
<dbReference type="InterPro" id="IPR007712">
    <property type="entry name" value="RelE/ParE_toxin"/>
</dbReference>
<accession>A0A1F5H2I0</accession>
<protein>
    <recommendedName>
        <fullName evidence="4">Type II toxin-antitoxin system mRNA interferase toxin, RelE/StbE family</fullName>
    </recommendedName>
</protein>
<reference evidence="2 3" key="1">
    <citation type="journal article" date="2016" name="Nat. Commun.">
        <title>Thousands of microbial genomes shed light on interconnected biogeochemical processes in an aquifer system.</title>
        <authorList>
            <person name="Anantharaman K."/>
            <person name="Brown C.T."/>
            <person name="Hug L.A."/>
            <person name="Sharon I."/>
            <person name="Castelle C.J."/>
            <person name="Probst A.J."/>
            <person name="Thomas B.C."/>
            <person name="Singh A."/>
            <person name="Wilkins M.J."/>
            <person name="Karaoz U."/>
            <person name="Brodie E.L."/>
            <person name="Williams K.H."/>
            <person name="Hubbard S.S."/>
            <person name="Banfield J.F."/>
        </authorList>
    </citation>
    <scope>NUCLEOTIDE SEQUENCE [LARGE SCALE GENOMIC DNA]</scope>
</reference>
<evidence type="ECO:0000313" key="3">
    <source>
        <dbReference type="Proteomes" id="UP000177039"/>
    </source>
</evidence>
<evidence type="ECO:0000256" key="1">
    <source>
        <dbReference type="ARBA" id="ARBA00022649"/>
    </source>
</evidence>
<dbReference type="Proteomes" id="UP000177039">
    <property type="component" value="Unassembled WGS sequence"/>
</dbReference>
<gene>
    <name evidence="2" type="ORF">A3B54_00390</name>
</gene>
<dbReference type="EMBL" id="MFBT01000040">
    <property type="protein sequence ID" value="OGD98247.1"/>
    <property type="molecule type" value="Genomic_DNA"/>
</dbReference>
<comment type="caution">
    <text evidence="2">The sequence shown here is derived from an EMBL/GenBank/DDBJ whole genome shotgun (WGS) entry which is preliminary data.</text>
</comment>
<dbReference type="InterPro" id="IPR004386">
    <property type="entry name" value="Toxin_YafQ-like"/>
</dbReference>
<sequence>MKTFFTKDFKKAYAKRISHRRNLVARFEERYDLFVEDQRNPILEDHALSGKLEGFRAFSITGDTRAVYFIHDNIAYFVDIGTHNQVYGK</sequence>
<dbReference type="Gene3D" id="3.30.2310.20">
    <property type="entry name" value="RelE-like"/>
    <property type="match status" value="1"/>
</dbReference>
<evidence type="ECO:0008006" key="4">
    <source>
        <dbReference type="Google" id="ProtNLM"/>
    </source>
</evidence>
<dbReference type="InterPro" id="IPR035093">
    <property type="entry name" value="RelE/ParE_toxin_dom_sf"/>
</dbReference>
<organism evidence="2 3">
    <name type="scientific">Candidatus Curtissbacteria bacterium RIFCSPLOWO2_01_FULL_42_50</name>
    <dbReference type="NCBI Taxonomy" id="1797730"/>
    <lineage>
        <taxon>Bacteria</taxon>
        <taxon>Candidatus Curtissiibacteriota</taxon>
    </lineage>
</organism>
<name>A0A1F5H2I0_9BACT</name>
<evidence type="ECO:0000313" key="2">
    <source>
        <dbReference type="EMBL" id="OGD98247.1"/>
    </source>
</evidence>
<dbReference type="AlphaFoldDB" id="A0A1F5H2I0"/>
<proteinExistence type="predicted"/>